<dbReference type="Gene3D" id="1.10.20.10">
    <property type="entry name" value="Histone, subunit A"/>
    <property type="match status" value="1"/>
</dbReference>
<dbReference type="EMBL" id="BMAV01003334">
    <property type="protein sequence ID" value="GFY42819.1"/>
    <property type="molecule type" value="Genomic_DNA"/>
</dbReference>
<reference evidence="1" key="1">
    <citation type="submission" date="2020-08" db="EMBL/GenBank/DDBJ databases">
        <title>Multicomponent nature underlies the extraordinary mechanical properties of spider dragline silk.</title>
        <authorList>
            <person name="Kono N."/>
            <person name="Nakamura H."/>
            <person name="Mori M."/>
            <person name="Yoshida Y."/>
            <person name="Ohtoshi R."/>
            <person name="Malay A.D."/>
            <person name="Moran D.A.P."/>
            <person name="Tomita M."/>
            <person name="Numata K."/>
            <person name="Arakawa K."/>
        </authorList>
    </citation>
    <scope>NUCLEOTIDE SEQUENCE</scope>
</reference>
<dbReference type="AlphaFoldDB" id="A0A8X6WWT6"/>
<keyword evidence="2" id="KW-1185">Reference proteome</keyword>
<dbReference type="SUPFAM" id="SSF47113">
    <property type="entry name" value="Histone-fold"/>
    <property type="match status" value="1"/>
</dbReference>
<proteinExistence type="predicted"/>
<dbReference type="Proteomes" id="UP000886998">
    <property type="component" value="Unassembled WGS sequence"/>
</dbReference>
<organism evidence="1 2">
    <name type="scientific">Trichonephila inaurata madagascariensis</name>
    <dbReference type="NCBI Taxonomy" id="2747483"/>
    <lineage>
        <taxon>Eukaryota</taxon>
        <taxon>Metazoa</taxon>
        <taxon>Ecdysozoa</taxon>
        <taxon>Arthropoda</taxon>
        <taxon>Chelicerata</taxon>
        <taxon>Arachnida</taxon>
        <taxon>Araneae</taxon>
        <taxon>Araneomorphae</taxon>
        <taxon>Entelegynae</taxon>
        <taxon>Araneoidea</taxon>
        <taxon>Nephilidae</taxon>
        <taxon>Trichonephila</taxon>
        <taxon>Trichonephila inaurata</taxon>
    </lineage>
</organism>
<evidence type="ECO:0000313" key="1">
    <source>
        <dbReference type="EMBL" id="GFY42819.1"/>
    </source>
</evidence>
<evidence type="ECO:0008006" key="3">
    <source>
        <dbReference type="Google" id="ProtNLM"/>
    </source>
</evidence>
<comment type="caution">
    <text evidence="1">The sequence shown here is derived from an EMBL/GenBank/DDBJ whole genome shotgun (WGS) entry which is preliminary data.</text>
</comment>
<dbReference type="GO" id="GO:0046982">
    <property type="term" value="F:protein heterodimerization activity"/>
    <property type="evidence" value="ECO:0007669"/>
    <property type="project" value="InterPro"/>
</dbReference>
<dbReference type="InterPro" id="IPR009072">
    <property type="entry name" value="Histone-fold"/>
</dbReference>
<gene>
    <name evidence="1" type="ORF">TNIN_493041</name>
</gene>
<accession>A0A8X6WWT6</accession>
<evidence type="ECO:0000313" key="2">
    <source>
        <dbReference type="Proteomes" id="UP000886998"/>
    </source>
</evidence>
<sequence>MSSNSKLVKYFGKIIKFVDRFNIEQDESFLLESECMCFQKNNENSKIIYKPFDSSTPIQKISYYTNLALITPSNNSTGRHDFPFYNSGYINPYEESQKKCFESSKEIKIYNWHTKEFHENKIDTFSDFGELYNKSDQTSKQNSSSAVDLGYESYLKNLTDKQTLPFPNIHHKSPGMLKQGRKSVKRKSNDSDFESFVRELAKEVTEGLTLSQETLVDVEYIITRIFEAIVNKAVRLKVSGQKKILTISNLRMGIEMTLPPKLANMAIYNASLVVSKKYKLTYR</sequence>
<dbReference type="OrthoDB" id="6428176at2759"/>
<name>A0A8X6WWT6_9ARAC</name>
<protein>
    <recommendedName>
        <fullName evidence="3">Histone H2A/H2B/H3 domain-containing protein</fullName>
    </recommendedName>
</protein>